<keyword evidence="2" id="KW-0812">Transmembrane</keyword>
<feature type="transmembrane region" description="Helical" evidence="2">
    <location>
        <begin position="331"/>
        <end position="352"/>
    </location>
</feature>
<feature type="domain" description="SGNH hydrolase-type esterase" evidence="3">
    <location>
        <begin position="53"/>
        <end position="277"/>
    </location>
</feature>
<keyword evidence="2" id="KW-0472">Membrane</keyword>
<evidence type="ECO:0000259" key="3">
    <source>
        <dbReference type="Pfam" id="PF13472"/>
    </source>
</evidence>
<dbReference type="AlphaFoldDB" id="A0A3R8M011"/>
<sequence>MRYMKLPGYARRVKWVLLGVFFLVCVMSFGRRVSAEEIQTSGINGDGPVWYIALGDSIPNGYYGAEETEVTCYPILIAGDLHKISSREIWMSRYTKNGLTTKKLNSTVLDEPEVQQMLSQAELITLTIGSNDLMNEFKKVSREILNNQTRFYTADEALAALQEGIAENPLLLMNVASAIGGWDYSSFEEQWVLAMETIASCRKENAQMAVTTIYNPMEGRELPGTLNAVLESVISGMNEIMWKHAEEYGYQVVDLFNSGIEELTQSDGLHPNQDGQDMIRMLMENELDLSVFQSKESDEEVLKMQRELEEAAQKKAQEAEQKRQQERRKRLLVGVGIGAGVCLVLVGIILLVRRHRRKKAGAADEQKFM</sequence>
<dbReference type="Gene3D" id="3.40.50.1110">
    <property type="entry name" value="SGNH hydrolase"/>
    <property type="match status" value="1"/>
</dbReference>
<dbReference type="Pfam" id="PF13472">
    <property type="entry name" value="Lipase_GDSL_2"/>
    <property type="match status" value="1"/>
</dbReference>
<keyword evidence="1" id="KW-0175">Coiled coil</keyword>
<protein>
    <recommendedName>
        <fullName evidence="3">SGNH hydrolase-type esterase domain-containing protein</fullName>
    </recommendedName>
</protein>
<feature type="coiled-coil region" evidence="1">
    <location>
        <begin position="294"/>
        <end position="329"/>
    </location>
</feature>
<dbReference type="SUPFAM" id="SSF52266">
    <property type="entry name" value="SGNH hydrolase"/>
    <property type="match status" value="1"/>
</dbReference>
<dbReference type="RefSeq" id="WP_125128334.1">
    <property type="nucleotide sequence ID" value="NZ_RHJS01000002.1"/>
</dbReference>
<dbReference type="Proteomes" id="UP000274920">
    <property type="component" value="Unassembled WGS sequence"/>
</dbReference>
<comment type="caution">
    <text evidence="4">The sequence shown here is derived from an EMBL/GenBank/DDBJ whole genome shotgun (WGS) entry which is preliminary data.</text>
</comment>
<dbReference type="EMBL" id="RHJS01000002">
    <property type="protein sequence ID" value="RRK32932.1"/>
    <property type="molecule type" value="Genomic_DNA"/>
</dbReference>
<keyword evidence="5" id="KW-1185">Reference proteome</keyword>
<reference evidence="4" key="1">
    <citation type="submission" date="2018-10" db="EMBL/GenBank/DDBJ databases">
        <title>Schaedlerella arabinophila gen. nov. sp. nov., isolated from the mouse intestinal tract and comparative analysis with the genome of the closely related altered Schaedler flora strain ASF502.</title>
        <authorList>
            <person name="Miyake S."/>
            <person name="Soh M."/>
            <person name="Seedorf H."/>
        </authorList>
    </citation>
    <scope>NUCLEOTIDE SEQUENCE [LARGE SCALE GENOMIC DNA]</scope>
    <source>
        <strain evidence="4">DSM 106076</strain>
    </source>
</reference>
<organism evidence="4 5">
    <name type="scientific">Schaedlerella arabinosiphila</name>
    <dbReference type="NCBI Taxonomy" id="2044587"/>
    <lineage>
        <taxon>Bacteria</taxon>
        <taxon>Bacillati</taxon>
        <taxon>Bacillota</taxon>
        <taxon>Clostridia</taxon>
        <taxon>Lachnospirales</taxon>
        <taxon>Lachnospiraceae</taxon>
        <taxon>Schaedlerella</taxon>
    </lineage>
</organism>
<accession>A0A3R8M011</accession>
<evidence type="ECO:0000313" key="4">
    <source>
        <dbReference type="EMBL" id="RRK32932.1"/>
    </source>
</evidence>
<evidence type="ECO:0000313" key="5">
    <source>
        <dbReference type="Proteomes" id="UP000274920"/>
    </source>
</evidence>
<evidence type="ECO:0000256" key="1">
    <source>
        <dbReference type="SAM" id="Coils"/>
    </source>
</evidence>
<evidence type="ECO:0000256" key="2">
    <source>
        <dbReference type="SAM" id="Phobius"/>
    </source>
</evidence>
<gene>
    <name evidence="4" type="ORF">EBB54_17350</name>
</gene>
<proteinExistence type="predicted"/>
<dbReference type="InterPro" id="IPR036514">
    <property type="entry name" value="SGNH_hydro_sf"/>
</dbReference>
<dbReference type="InterPro" id="IPR013830">
    <property type="entry name" value="SGNH_hydro"/>
</dbReference>
<name>A0A3R8M011_9FIRM</name>
<keyword evidence="2" id="KW-1133">Transmembrane helix</keyword>